<dbReference type="InterPro" id="IPR002509">
    <property type="entry name" value="NODB_dom"/>
</dbReference>
<keyword evidence="4" id="KW-0732">Signal</keyword>
<comment type="function">
    <text evidence="1">Is involved in generating a small heat-stable compound (Nod), an acylated oligomer of N-acetylglucosamine, that stimulates mitosis in various plant protoplasts.</text>
</comment>
<evidence type="ECO:0000259" key="6">
    <source>
        <dbReference type="PROSITE" id="PS51677"/>
    </source>
</evidence>
<protein>
    <recommendedName>
        <fullName evidence="3">Chitooligosaccharide deacetylase</fullName>
    </recommendedName>
    <alternativeName>
        <fullName evidence="5">Nodulation protein B</fullName>
    </alternativeName>
</protein>
<evidence type="ECO:0000313" key="7">
    <source>
        <dbReference type="EMBL" id="MEX4010091.1"/>
    </source>
</evidence>
<evidence type="ECO:0000256" key="5">
    <source>
        <dbReference type="ARBA" id="ARBA00032976"/>
    </source>
</evidence>
<dbReference type="InterPro" id="IPR011330">
    <property type="entry name" value="Glyco_hydro/deAcase_b/a-brl"/>
</dbReference>
<comment type="caution">
    <text evidence="7">The sequence shown here is derived from an EMBL/GenBank/DDBJ whole genome shotgun (WGS) entry which is preliminary data.</text>
</comment>
<dbReference type="Pfam" id="PF01522">
    <property type="entry name" value="Polysacc_deac_1"/>
    <property type="match status" value="1"/>
</dbReference>
<dbReference type="EMBL" id="JAZHFV010000009">
    <property type="protein sequence ID" value="MEX4010091.1"/>
    <property type="molecule type" value="Genomic_DNA"/>
</dbReference>
<evidence type="ECO:0000256" key="3">
    <source>
        <dbReference type="ARBA" id="ARBA00020071"/>
    </source>
</evidence>
<feature type="domain" description="NodB homology" evidence="6">
    <location>
        <begin position="40"/>
        <end position="247"/>
    </location>
</feature>
<dbReference type="Proteomes" id="UP001559025">
    <property type="component" value="Unassembled WGS sequence"/>
</dbReference>
<evidence type="ECO:0000256" key="1">
    <source>
        <dbReference type="ARBA" id="ARBA00003236"/>
    </source>
</evidence>
<evidence type="ECO:0000256" key="4">
    <source>
        <dbReference type="ARBA" id="ARBA00022729"/>
    </source>
</evidence>
<dbReference type="CDD" id="cd10967">
    <property type="entry name" value="CE4_GLA_like_6s"/>
    <property type="match status" value="1"/>
</dbReference>
<dbReference type="PROSITE" id="PS51677">
    <property type="entry name" value="NODB"/>
    <property type="match status" value="1"/>
</dbReference>
<dbReference type="Gene3D" id="3.20.20.370">
    <property type="entry name" value="Glycoside hydrolase/deacetylase"/>
    <property type="match status" value="1"/>
</dbReference>
<keyword evidence="8" id="KW-1185">Reference proteome</keyword>
<sequence length="263" mass="28875">MNARPVILAEGANHDLPSRIDRAAALWLRRYPVQLSLDRPVVSFTFDDVPDSAIINGARILEQQGCRGTFYLAGGLAGGTFGPYNFFVPSDVPYLLDRGHEVGCHTFSHPVVQTLDARRLAEEFDRNRQWLTAVDPRAEPVSFAYPYGAVGFSQKALTARRFANSRGVRHGLNTGKADRAQLLAVQLYDCRLDEKGLDEVIGEAVRSNAWLVFYTHDVQEGPSEHGCSPRLLSQAVERVLAAGCTVAPMREAMAIAGGTEKPH</sequence>
<dbReference type="InterPro" id="IPR051398">
    <property type="entry name" value="Polysacch_Deacetylase"/>
</dbReference>
<dbReference type="RefSeq" id="WP_368804836.1">
    <property type="nucleotide sequence ID" value="NZ_JAZHFV010000009.1"/>
</dbReference>
<dbReference type="PANTHER" id="PTHR34216:SF11">
    <property type="entry name" value="CHITOOLIGOSACCHARIDE DEACETYLASE"/>
    <property type="match status" value="1"/>
</dbReference>
<dbReference type="SUPFAM" id="SSF88713">
    <property type="entry name" value="Glycoside hydrolase/deacetylase"/>
    <property type="match status" value="1"/>
</dbReference>
<dbReference type="PANTHER" id="PTHR34216">
    <property type="match status" value="1"/>
</dbReference>
<evidence type="ECO:0000256" key="2">
    <source>
        <dbReference type="ARBA" id="ARBA00010973"/>
    </source>
</evidence>
<comment type="similarity">
    <text evidence="2">Belongs to the polysaccharide deacetylase family.</text>
</comment>
<gene>
    <name evidence="7" type="ORF">V1479_22485</name>
</gene>
<keyword evidence="7" id="KW-0378">Hydrolase</keyword>
<dbReference type="GO" id="GO:0016787">
    <property type="term" value="F:hydrolase activity"/>
    <property type="evidence" value="ECO:0007669"/>
    <property type="project" value="UniProtKB-KW"/>
</dbReference>
<proteinExistence type="inferred from homology"/>
<name>A0ABV3X0P1_9HYPH</name>
<organism evidence="7 8">
    <name type="scientific">Neoaquamicrobium sediminum</name>
    <dbReference type="NCBI Taxonomy" id="1849104"/>
    <lineage>
        <taxon>Bacteria</taxon>
        <taxon>Pseudomonadati</taxon>
        <taxon>Pseudomonadota</taxon>
        <taxon>Alphaproteobacteria</taxon>
        <taxon>Hyphomicrobiales</taxon>
        <taxon>Phyllobacteriaceae</taxon>
        <taxon>Neoaquamicrobium</taxon>
    </lineage>
</organism>
<accession>A0ABV3X0P1</accession>
<evidence type="ECO:0000313" key="8">
    <source>
        <dbReference type="Proteomes" id="UP001559025"/>
    </source>
</evidence>
<reference evidence="7 8" key="1">
    <citation type="submission" date="2024-01" db="EMBL/GenBank/DDBJ databases">
        <title>New evidence supports the origin of RcGTA from prophage.</title>
        <authorList>
            <person name="Xu Y."/>
            <person name="Liu B."/>
            <person name="Chen F."/>
        </authorList>
    </citation>
    <scope>NUCLEOTIDE SEQUENCE [LARGE SCALE GENOMIC DNA]</scope>
    <source>
        <strain evidence="7 8">CBW1107-2</strain>
    </source>
</reference>